<organism evidence="2 3">
    <name type="scientific">Austropuccinia psidii MF-1</name>
    <dbReference type="NCBI Taxonomy" id="1389203"/>
    <lineage>
        <taxon>Eukaryota</taxon>
        <taxon>Fungi</taxon>
        <taxon>Dikarya</taxon>
        <taxon>Basidiomycota</taxon>
        <taxon>Pucciniomycotina</taxon>
        <taxon>Pucciniomycetes</taxon>
        <taxon>Pucciniales</taxon>
        <taxon>Sphaerophragmiaceae</taxon>
        <taxon>Austropuccinia</taxon>
    </lineage>
</organism>
<dbReference type="Proteomes" id="UP000765509">
    <property type="component" value="Unassembled WGS sequence"/>
</dbReference>
<sequence length="329" mass="37354">MEDVTNRTKIGRNWYKPPMENKTSGNPIPKPNKPHDKASLKCHKFGSTSHLANTFPKKTRINLIEKNYIEDTKETNNVTLHDIGSEPSGEEEVPDELCIENIHVSFEVAEVHTHLPHYSDECMDLIPVQDAKIQKIKPARGKGYTAGASFITNIVINNREAKLHLDSGAFCTCVGKQFLESIYNNWKDSLLPIEGIKFSSAIQDMHLLGIFEVAMIFPHPAGSIRLKFEFVVLNNCTSQHFILGNYYLDIYGIAINNHKDRYFTIGHEVVIMLNVERPYPPHFRRPAYTASPRAKEELEIHINELMKLGVLRKVGHNEEVEVTTPVVSL</sequence>
<name>A0A9Q3Q5S5_9BASI</name>
<keyword evidence="3" id="KW-1185">Reference proteome</keyword>
<evidence type="ECO:0000256" key="1">
    <source>
        <dbReference type="SAM" id="MobiDB-lite"/>
    </source>
</evidence>
<feature type="region of interest" description="Disordered" evidence="1">
    <location>
        <begin position="1"/>
        <end position="38"/>
    </location>
</feature>
<evidence type="ECO:0000313" key="3">
    <source>
        <dbReference type="Proteomes" id="UP000765509"/>
    </source>
</evidence>
<accession>A0A9Q3Q5S5</accession>
<dbReference type="EMBL" id="AVOT02124258">
    <property type="protein sequence ID" value="MBW0586566.1"/>
    <property type="molecule type" value="Genomic_DNA"/>
</dbReference>
<protein>
    <recommendedName>
        <fullName evidence="4">Retropepsins domain-containing protein</fullName>
    </recommendedName>
</protein>
<dbReference type="AlphaFoldDB" id="A0A9Q3Q5S5"/>
<evidence type="ECO:0000313" key="2">
    <source>
        <dbReference type="EMBL" id="MBW0586566.1"/>
    </source>
</evidence>
<reference evidence="2" key="1">
    <citation type="submission" date="2021-03" db="EMBL/GenBank/DDBJ databases">
        <title>Draft genome sequence of rust myrtle Austropuccinia psidii MF-1, a brazilian biotype.</title>
        <authorList>
            <person name="Quecine M.C."/>
            <person name="Pachon D.M.R."/>
            <person name="Bonatelli M.L."/>
            <person name="Correr F.H."/>
            <person name="Franceschini L.M."/>
            <person name="Leite T.F."/>
            <person name="Margarido G.R.A."/>
            <person name="Almeida C.A."/>
            <person name="Ferrarezi J.A."/>
            <person name="Labate C.A."/>
        </authorList>
    </citation>
    <scope>NUCLEOTIDE SEQUENCE</scope>
    <source>
        <strain evidence="2">MF-1</strain>
    </source>
</reference>
<gene>
    <name evidence="2" type="ORF">O181_126281</name>
</gene>
<dbReference type="InterPro" id="IPR021109">
    <property type="entry name" value="Peptidase_aspartic_dom_sf"/>
</dbReference>
<evidence type="ECO:0008006" key="4">
    <source>
        <dbReference type="Google" id="ProtNLM"/>
    </source>
</evidence>
<comment type="caution">
    <text evidence="2">The sequence shown here is derived from an EMBL/GenBank/DDBJ whole genome shotgun (WGS) entry which is preliminary data.</text>
</comment>
<dbReference type="Gene3D" id="2.40.70.10">
    <property type="entry name" value="Acid Proteases"/>
    <property type="match status" value="1"/>
</dbReference>
<proteinExistence type="predicted"/>